<feature type="compositionally biased region" description="Low complexity" evidence="1">
    <location>
        <begin position="131"/>
        <end position="151"/>
    </location>
</feature>
<evidence type="ECO:0000313" key="2">
    <source>
        <dbReference type="EMBL" id="OON82125.1"/>
    </source>
</evidence>
<dbReference type="STRING" id="83656.B1H18_03465"/>
<protein>
    <submittedName>
        <fullName evidence="2">Uncharacterized protein</fullName>
    </submittedName>
</protein>
<comment type="caution">
    <text evidence="2">The sequence shown here is derived from an EMBL/GenBank/DDBJ whole genome shotgun (WGS) entry which is preliminary data.</text>
</comment>
<feature type="region of interest" description="Disordered" evidence="1">
    <location>
        <begin position="128"/>
        <end position="158"/>
    </location>
</feature>
<dbReference type="Pfam" id="PF19953">
    <property type="entry name" value="EACC1"/>
    <property type="match status" value="1"/>
</dbReference>
<evidence type="ECO:0000313" key="3">
    <source>
        <dbReference type="Proteomes" id="UP000190539"/>
    </source>
</evidence>
<evidence type="ECO:0000256" key="1">
    <source>
        <dbReference type="SAM" id="MobiDB-lite"/>
    </source>
</evidence>
<dbReference type="OrthoDB" id="3626734at2"/>
<dbReference type="Proteomes" id="UP000190539">
    <property type="component" value="Unassembled WGS sequence"/>
</dbReference>
<dbReference type="AlphaFoldDB" id="A0A1V4ADS6"/>
<dbReference type="RefSeq" id="WP_077964689.1">
    <property type="nucleotide sequence ID" value="NZ_CP045178.1"/>
</dbReference>
<gene>
    <name evidence="2" type="ORF">B1H18_03465</name>
</gene>
<dbReference type="InterPro" id="IPR045428">
    <property type="entry name" value="EACC1"/>
</dbReference>
<sequence length="158" mass="16489">MTDIAVRIDRLGPGGQPWDTEEELRSLLRWLRADESLHGTMTVVAAPSAPPVPDAMGAGGFDILQLAVTSGFSAAALAVSILQWKSSTRGSTRVRVRRGDIEVELTGELASDEEVRRVIRLLDGQVPGQVPETAPAAATGTVTAAPTAPADGGDDHPA</sequence>
<dbReference type="EMBL" id="MVFC01000002">
    <property type="protein sequence ID" value="OON82125.1"/>
    <property type="molecule type" value="Genomic_DNA"/>
</dbReference>
<keyword evidence="3" id="KW-1185">Reference proteome</keyword>
<name>A0A1V4ADS6_9ACTN</name>
<organism evidence="2 3">
    <name type="scientific">Streptomyces tsukubensis</name>
    <dbReference type="NCBI Taxonomy" id="83656"/>
    <lineage>
        <taxon>Bacteria</taxon>
        <taxon>Bacillati</taxon>
        <taxon>Actinomycetota</taxon>
        <taxon>Actinomycetes</taxon>
        <taxon>Kitasatosporales</taxon>
        <taxon>Streptomycetaceae</taxon>
        <taxon>Streptomyces</taxon>
    </lineage>
</organism>
<proteinExistence type="predicted"/>
<reference evidence="2 3" key="1">
    <citation type="submission" date="2017-02" db="EMBL/GenBank/DDBJ databases">
        <title>Draft Genome Sequence of Streptomyces tsukubaensis F601, a Producer of the immunosuppressant tacrolimus FK506.</title>
        <authorList>
            <person name="Zong G."/>
            <person name="Zhong C."/>
            <person name="Fu J."/>
            <person name="Qin R."/>
            <person name="Cao G."/>
        </authorList>
    </citation>
    <scope>NUCLEOTIDE SEQUENCE [LARGE SCALE GENOMIC DNA]</scope>
    <source>
        <strain evidence="2 3">F601</strain>
    </source>
</reference>
<accession>A0A1V4ADS6</accession>